<name>A0A1X7TFL4_AMPQE</name>
<dbReference type="InParanoid" id="A0A1X7TFL4"/>
<reference evidence="1" key="1">
    <citation type="submission" date="2017-05" db="UniProtKB">
        <authorList>
            <consortium name="EnsemblMetazoa"/>
        </authorList>
    </citation>
    <scope>IDENTIFICATION</scope>
</reference>
<dbReference type="EnsemblMetazoa" id="Aqu2.1.13461_001">
    <property type="protein sequence ID" value="Aqu2.1.13461_001"/>
    <property type="gene ID" value="Aqu2.1.13461"/>
</dbReference>
<sequence>MLRSATLEEASYFFQAMLEISLLQYFSGGFQLKEGIDFTCYCFIKCVISFYLKKQLML</sequence>
<evidence type="ECO:0000313" key="1">
    <source>
        <dbReference type="EnsemblMetazoa" id="Aqu2.1.13461_001"/>
    </source>
</evidence>
<dbReference type="AlphaFoldDB" id="A0A1X7TFL4"/>
<proteinExistence type="predicted"/>
<accession>A0A1X7TFL4</accession>
<organism evidence="1">
    <name type="scientific">Amphimedon queenslandica</name>
    <name type="common">Sponge</name>
    <dbReference type="NCBI Taxonomy" id="400682"/>
    <lineage>
        <taxon>Eukaryota</taxon>
        <taxon>Metazoa</taxon>
        <taxon>Porifera</taxon>
        <taxon>Demospongiae</taxon>
        <taxon>Heteroscleromorpha</taxon>
        <taxon>Haplosclerida</taxon>
        <taxon>Niphatidae</taxon>
        <taxon>Amphimedon</taxon>
    </lineage>
</organism>
<protein>
    <submittedName>
        <fullName evidence="1">Uncharacterized protein</fullName>
    </submittedName>
</protein>